<evidence type="ECO:0000256" key="10">
    <source>
        <dbReference type="HAMAP-Rule" id="MF_00938"/>
    </source>
</evidence>
<organism evidence="12 13">
    <name type="scientific">Candidatus Accumulibacter adjunctus</name>
    <dbReference type="NCBI Taxonomy" id="1454001"/>
    <lineage>
        <taxon>Bacteria</taxon>
        <taxon>Pseudomonadati</taxon>
        <taxon>Pseudomonadota</taxon>
        <taxon>Betaproteobacteria</taxon>
        <taxon>Candidatus Accumulibacter</taxon>
    </lineage>
</organism>
<feature type="binding site" evidence="10">
    <location>
        <position position="40"/>
    </location>
    <ligand>
        <name>ATP</name>
        <dbReference type="ChEBI" id="CHEBI:30616"/>
    </ligand>
</feature>
<dbReference type="SUPFAM" id="SSF56719">
    <property type="entry name" value="Type II DNA topoisomerase"/>
    <property type="match status" value="1"/>
</dbReference>
<dbReference type="EC" id="5.6.2.2" evidence="10"/>
<dbReference type="InterPro" id="IPR003594">
    <property type="entry name" value="HATPase_dom"/>
</dbReference>
<dbReference type="CDD" id="cd16928">
    <property type="entry name" value="HATPase_GyrB-like"/>
    <property type="match status" value="1"/>
</dbReference>
<keyword evidence="7 10" id="KW-0799">Topoisomerase</keyword>
<dbReference type="PATRIC" id="fig|1454001.3.peg.2196"/>
<dbReference type="PROSITE" id="PS00177">
    <property type="entry name" value="TOPOISOMERASE_II"/>
    <property type="match status" value="1"/>
</dbReference>
<dbReference type="InterPro" id="IPR036890">
    <property type="entry name" value="HATPase_C_sf"/>
</dbReference>
<feature type="binding site" evidence="10">
    <location>
        <position position="67"/>
    </location>
    <ligand>
        <name>ATP</name>
        <dbReference type="ChEBI" id="CHEBI:30616"/>
    </ligand>
</feature>
<dbReference type="Gene3D" id="3.30.565.10">
    <property type="entry name" value="Histidine kinase-like ATPase, C-terminal domain"/>
    <property type="match status" value="1"/>
</dbReference>
<dbReference type="InterPro" id="IPR014721">
    <property type="entry name" value="Ribsml_uS5_D2-typ_fold_subgr"/>
</dbReference>
<dbReference type="AlphaFoldDB" id="A0A011MC45"/>
<dbReference type="GO" id="GO:0046872">
    <property type="term" value="F:metal ion binding"/>
    <property type="evidence" value="ECO:0007669"/>
    <property type="project" value="UniProtKB-KW"/>
</dbReference>
<dbReference type="Gene3D" id="3.30.230.10">
    <property type="match status" value="1"/>
</dbReference>
<evidence type="ECO:0000256" key="2">
    <source>
        <dbReference type="ARBA" id="ARBA00001946"/>
    </source>
</evidence>
<dbReference type="GO" id="GO:0006265">
    <property type="term" value="P:DNA topological change"/>
    <property type="evidence" value="ECO:0007669"/>
    <property type="project" value="UniProtKB-UniRule"/>
</dbReference>
<dbReference type="InterPro" id="IPR013759">
    <property type="entry name" value="Topo_IIA_B_C"/>
</dbReference>
<feature type="site" description="Interaction with DNA" evidence="10">
    <location>
        <position position="634"/>
    </location>
</feature>
<comment type="caution">
    <text evidence="12">The sequence shown here is derived from an EMBL/GenBank/DDBJ whole genome shotgun (WGS) entry which is preliminary data.</text>
</comment>
<dbReference type="Pfam" id="PF02518">
    <property type="entry name" value="HATPase_c"/>
    <property type="match status" value="1"/>
</dbReference>
<evidence type="ECO:0000256" key="6">
    <source>
        <dbReference type="ARBA" id="ARBA00022842"/>
    </source>
</evidence>
<keyword evidence="13" id="KW-1185">Reference proteome</keyword>
<reference evidence="12" key="1">
    <citation type="submission" date="2014-02" db="EMBL/GenBank/DDBJ databases">
        <title>Expanding our view of genomic diversity in Candidatus Accumulibacter clades.</title>
        <authorList>
            <person name="Skennerton C.T."/>
            <person name="Barr J.J."/>
            <person name="Slater F.R."/>
            <person name="Bond P.L."/>
            <person name="Tyson G.W."/>
        </authorList>
    </citation>
    <scope>NUCLEOTIDE SEQUENCE [LARGE SCALE GENOMIC DNA]</scope>
</reference>
<dbReference type="GO" id="GO:0003918">
    <property type="term" value="F:DNA topoisomerase type II (double strand cut, ATP-hydrolyzing) activity"/>
    <property type="evidence" value="ECO:0007669"/>
    <property type="project" value="UniProtKB-UniRule"/>
</dbReference>
<dbReference type="CDD" id="cd00822">
    <property type="entry name" value="TopoII_Trans_DNA_gyrase"/>
    <property type="match status" value="1"/>
</dbReference>
<evidence type="ECO:0000256" key="8">
    <source>
        <dbReference type="ARBA" id="ARBA00023125"/>
    </source>
</evidence>
<dbReference type="STRING" id="1454001.AW08_02148"/>
<protein>
    <recommendedName>
        <fullName evidence="10">DNA topoisomerase 4 subunit B</fullName>
        <ecNumber evidence="10">5.6.2.2</ecNumber>
    </recommendedName>
    <alternativeName>
        <fullName evidence="10">Topoisomerase IV subunit B</fullName>
    </alternativeName>
</protein>
<evidence type="ECO:0000256" key="9">
    <source>
        <dbReference type="ARBA" id="ARBA00023235"/>
    </source>
</evidence>
<feature type="site" description="Interaction with DNA" evidence="10">
    <location>
        <position position="452"/>
    </location>
</feature>
<evidence type="ECO:0000313" key="13">
    <source>
        <dbReference type="Proteomes" id="UP000020218"/>
    </source>
</evidence>
<gene>
    <name evidence="10 12" type="primary">parE</name>
    <name evidence="12" type="ORF">AW08_02148</name>
</gene>
<keyword evidence="3" id="KW-0479">Metal-binding</keyword>
<feature type="binding site" evidence="10">
    <location>
        <position position="340"/>
    </location>
    <ligand>
        <name>ATP</name>
        <dbReference type="ChEBI" id="CHEBI:30616"/>
    </ligand>
</feature>
<feature type="binding site" evidence="10">
    <location>
        <begin position="112"/>
        <end position="118"/>
    </location>
    <ligand>
        <name>ATP</name>
        <dbReference type="ChEBI" id="CHEBI:30616"/>
    </ligand>
</feature>
<dbReference type="SUPFAM" id="SSF55874">
    <property type="entry name" value="ATPase domain of HSP90 chaperone/DNA topoisomerase II/histidine kinase"/>
    <property type="match status" value="1"/>
</dbReference>
<dbReference type="GO" id="GO:0005524">
    <property type="term" value="F:ATP binding"/>
    <property type="evidence" value="ECO:0007669"/>
    <property type="project" value="UniProtKB-UniRule"/>
</dbReference>
<evidence type="ECO:0000256" key="7">
    <source>
        <dbReference type="ARBA" id="ARBA00023029"/>
    </source>
</evidence>
<dbReference type="InterPro" id="IPR018522">
    <property type="entry name" value="TopoIIA_CS"/>
</dbReference>
<dbReference type="HAMAP" id="MF_00938">
    <property type="entry name" value="ParE_type1"/>
    <property type="match status" value="1"/>
</dbReference>
<dbReference type="PANTHER" id="PTHR45866">
    <property type="entry name" value="DNA GYRASE/TOPOISOMERASE SUBUNIT B"/>
    <property type="match status" value="1"/>
</dbReference>
<dbReference type="SUPFAM" id="SSF54211">
    <property type="entry name" value="Ribosomal protein S5 domain 2-like"/>
    <property type="match status" value="1"/>
</dbReference>
<keyword evidence="6" id="KW-0460">Magnesium</keyword>
<dbReference type="InterPro" id="IPR005737">
    <property type="entry name" value="TopoIV_B_Gneg"/>
</dbReference>
<dbReference type="Gene3D" id="3.40.50.670">
    <property type="match status" value="1"/>
</dbReference>
<dbReference type="Pfam" id="PF00204">
    <property type="entry name" value="DNA_gyraseB"/>
    <property type="match status" value="1"/>
</dbReference>
<dbReference type="InterPro" id="IPR020568">
    <property type="entry name" value="Ribosomal_Su5_D2-typ_SF"/>
</dbReference>
<accession>A0A011MC45</accession>
<evidence type="ECO:0000313" key="12">
    <source>
        <dbReference type="EMBL" id="EXI67313.1"/>
    </source>
</evidence>
<feature type="site" description="Interaction with DNA" evidence="10">
    <location>
        <position position="508"/>
    </location>
</feature>
<evidence type="ECO:0000256" key="3">
    <source>
        <dbReference type="ARBA" id="ARBA00022723"/>
    </source>
</evidence>
<dbReference type="EMBL" id="JFAX01000011">
    <property type="protein sequence ID" value="EXI67313.1"/>
    <property type="molecule type" value="Genomic_DNA"/>
</dbReference>
<name>A0A011MC45_9PROT</name>
<dbReference type="InterPro" id="IPR002288">
    <property type="entry name" value="DNA_gyrase_B_C"/>
</dbReference>
<feature type="binding site" evidence="10">
    <location>
        <position position="3"/>
    </location>
    <ligand>
        <name>ATP</name>
        <dbReference type="ChEBI" id="CHEBI:30616"/>
    </ligand>
</feature>
<keyword evidence="9 10" id="KW-0413">Isomerase</keyword>
<comment type="catalytic activity">
    <reaction evidence="1 10">
        <text>ATP-dependent breakage, passage and rejoining of double-stranded DNA.</text>
        <dbReference type="EC" id="5.6.2.2"/>
    </reaction>
</comment>
<dbReference type="SMART" id="SM00387">
    <property type="entry name" value="HATPase_c"/>
    <property type="match status" value="1"/>
</dbReference>
<sequence length="649" mass="70911">MTYTAESIAVLKGLEPVRHRPGMYTRTDCPLHIIQEVIDNAADEALGGHCRRIGVTLHRDHSVSVQDDGRGIPVEMHPLEKVPTVEVVFTRLHAGGKFNKDDGASAYRFSGGLHGVGVSVTNALSTRLEVEVVRDGARHQMAFSGGAVIEPLHRVADAPKRMSGTRVRAWPDPAFFDSPVIPPPQLERLLRSKALLLPGLQVVLTVEDGATSEWCFANGMVQYLAEQLDGEPVAPVFSSEKYAVRGDENFPVGAGAAWAICWTAEGGLARESYVNLIPTPAGGTHEAGLRQATLDAIRSFAEHHALLPKGVKLAAEDVFSRASFVLAVRMLDPSFQGQTKERLNSRDAVALVARMVRDSFELWLNEHPEAAKRITELAIRAAQARTRAGQKVEKRKQSGVAILPGKLSDCQSEDLGRNEIFLVEGDSAGGSAKSGRDKEVQAILPLRGKVLNTWEVEAGSLFANREVHDIAVALGIDPHPANAPDSVLLNLRYGKVVIMTDADVDGSHIRVLLCTLFYRHFPRLVARGHLFFAQPPLYRLDVPAQGKARPPRKIYALDNAELEASLDRLRLEGVKREAVTISRFKGLGEMNPEQLWETTMSPDTRRLMRIGMPGSEAARPVMTMLMAKGESAGRRAWMEENGALIGAEL</sequence>
<evidence type="ECO:0000256" key="5">
    <source>
        <dbReference type="ARBA" id="ARBA00022840"/>
    </source>
</evidence>
<dbReference type="Proteomes" id="UP000020218">
    <property type="component" value="Unassembled WGS sequence"/>
</dbReference>
<keyword evidence="4 10" id="KW-0547">Nucleotide-binding</keyword>
<comment type="cofactor">
    <cofactor evidence="2">
        <name>Mg(2+)</name>
        <dbReference type="ChEBI" id="CHEBI:18420"/>
    </cofactor>
</comment>
<dbReference type="GO" id="GO:0007059">
    <property type="term" value="P:chromosome segregation"/>
    <property type="evidence" value="ECO:0007669"/>
    <property type="project" value="UniProtKB-UniRule"/>
</dbReference>
<dbReference type="PRINTS" id="PR00418">
    <property type="entry name" value="TPI2FAMILY"/>
</dbReference>
<dbReference type="InterPro" id="IPR013506">
    <property type="entry name" value="Topo_IIA_bsu_dom2"/>
</dbReference>
<dbReference type="PANTHER" id="PTHR45866:SF4">
    <property type="entry name" value="DNA TOPOISOMERASE 4 SUBUNIT B"/>
    <property type="match status" value="1"/>
</dbReference>
<evidence type="ECO:0000256" key="1">
    <source>
        <dbReference type="ARBA" id="ARBA00000185"/>
    </source>
</evidence>
<dbReference type="InterPro" id="IPR013760">
    <property type="entry name" value="Topo_IIA-like_dom_sf"/>
</dbReference>
<comment type="function">
    <text evidence="10">Topoisomerase IV is essential for chromosome segregation. It relaxes supercoiled DNA. Performs the decatenation events required during the replication of a circular DNA molecule.</text>
</comment>
<dbReference type="PRINTS" id="PR01098">
    <property type="entry name" value="TOPISMRASE4B"/>
</dbReference>
<dbReference type="GO" id="GO:0005694">
    <property type="term" value="C:chromosome"/>
    <property type="evidence" value="ECO:0007669"/>
    <property type="project" value="InterPro"/>
</dbReference>
<comment type="similarity">
    <text evidence="10">Belongs to the type II topoisomerase family. ParE type 1 subfamily.</text>
</comment>
<dbReference type="Pfam" id="PF00986">
    <property type="entry name" value="DNA_gyraseB_C"/>
    <property type="match status" value="1"/>
</dbReference>
<keyword evidence="8 10" id="KW-0238">DNA-binding</keyword>
<evidence type="ECO:0000259" key="11">
    <source>
        <dbReference type="PROSITE" id="PS50880"/>
    </source>
</evidence>
<dbReference type="Pfam" id="PF01751">
    <property type="entry name" value="Toprim"/>
    <property type="match status" value="1"/>
</dbReference>
<dbReference type="InterPro" id="IPR001241">
    <property type="entry name" value="Topo_IIA"/>
</dbReference>
<keyword evidence="5 10" id="KW-0067">ATP-binding</keyword>
<dbReference type="PROSITE" id="PS50880">
    <property type="entry name" value="TOPRIM"/>
    <property type="match status" value="1"/>
</dbReference>
<comment type="subunit">
    <text evidence="10">Heterotetramer composed of ParC and ParE.</text>
</comment>
<dbReference type="InterPro" id="IPR006171">
    <property type="entry name" value="TOPRIM_dom"/>
</dbReference>
<dbReference type="GO" id="GO:0003677">
    <property type="term" value="F:DNA binding"/>
    <property type="evidence" value="ECO:0007669"/>
    <property type="project" value="UniProtKB-UniRule"/>
</dbReference>
<dbReference type="SMART" id="SM00433">
    <property type="entry name" value="TOP2c"/>
    <property type="match status" value="1"/>
</dbReference>
<feature type="domain" description="Toprim" evidence="11">
    <location>
        <begin position="418"/>
        <end position="536"/>
    </location>
</feature>
<evidence type="ECO:0000256" key="4">
    <source>
        <dbReference type="ARBA" id="ARBA00022741"/>
    </source>
</evidence>
<dbReference type="FunFam" id="3.40.50.670:FF:000001">
    <property type="entry name" value="DNA topoisomerase 2"/>
    <property type="match status" value="1"/>
</dbReference>
<proteinExistence type="inferred from homology"/>